<comment type="caution">
    <text evidence="1">The sequence shown here is derived from an EMBL/GenBank/DDBJ whole genome shotgun (WGS) entry which is preliminary data.</text>
</comment>
<evidence type="ECO:0000313" key="2">
    <source>
        <dbReference type="Proteomes" id="UP000824890"/>
    </source>
</evidence>
<protein>
    <submittedName>
        <fullName evidence="1">Uncharacterized protein</fullName>
    </submittedName>
</protein>
<organism evidence="1 2">
    <name type="scientific">Brassica napus</name>
    <name type="common">Rape</name>
    <dbReference type="NCBI Taxonomy" id="3708"/>
    <lineage>
        <taxon>Eukaryota</taxon>
        <taxon>Viridiplantae</taxon>
        <taxon>Streptophyta</taxon>
        <taxon>Embryophyta</taxon>
        <taxon>Tracheophyta</taxon>
        <taxon>Spermatophyta</taxon>
        <taxon>Magnoliopsida</taxon>
        <taxon>eudicotyledons</taxon>
        <taxon>Gunneridae</taxon>
        <taxon>Pentapetalae</taxon>
        <taxon>rosids</taxon>
        <taxon>malvids</taxon>
        <taxon>Brassicales</taxon>
        <taxon>Brassicaceae</taxon>
        <taxon>Brassiceae</taxon>
        <taxon>Brassica</taxon>
    </lineage>
</organism>
<accession>A0ABQ7WZ05</accession>
<dbReference type="InterPro" id="IPR024077">
    <property type="entry name" value="Neurolysin/TOP_dom2"/>
</dbReference>
<proteinExistence type="predicted"/>
<name>A0ABQ7WZ05_BRANA</name>
<dbReference type="EMBL" id="JAGKQM010003037">
    <property type="protein sequence ID" value="KAH0838899.1"/>
    <property type="molecule type" value="Genomic_DNA"/>
</dbReference>
<reference evidence="1 2" key="1">
    <citation type="submission" date="2021-05" db="EMBL/GenBank/DDBJ databases">
        <title>Genome Assembly of Synthetic Allotetraploid Brassica napus Reveals Homoeologous Exchanges between Subgenomes.</title>
        <authorList>
            <person name="Davis J.T."/>
        </authorList>
    </citation>
    <scope>NUCLEOTIDE SEQUENCE [LARGE SCALE GENOMIC DNA]</scope>
    <source>
        <strain evidence="2">cv. Da-Ae</strain>
        <tissue evidence="1">Seedling</tissue>
    </source>
</reference>
<keyword evidence="2" id="KW-1185">Reference proteome</keyword>
<sequence length="101" mass="11898">MLFSLNVTFKSVSLTFRNYFYFYTSFFRVWIKLKNKEVKLTLESNHVEDILELCKIAKTRKTMDMAYGKRCEDANIPVTKTSTCMSVLETFDRSLQQTLIS</sequence>
<dbReference type="Gene3D" id="1.10.1370.10">
    <property type="entry name" value="Neurolysin, domain 3"/>
    <property type="match status" value="1"/>
</dbReference>
<gene>
    <name evidence="1" type="ORF">HID58_090578</name>
</gene>
<dbReference type="Proteomes" id="UP000824890">
    <property type="component" value="Unassembled WGS sequence"/>
</dbReference>
<evidence type="ECO:0000313" key="1">
    <source>
        <dbReference type="EMBL" id="KAH0838899.1"/>
    </source>
</evidence>